<dbReference type="Proteomes" id="UP001374579">
    <property type="component" value="Unassembled WGS sequence"/>
</dbReference>
<sequence>MPVKSVETPQPQPQPQLRKLPVRRQAPPDVLRLRVNYFTLEDVRKDSLSVGTLDFTIKVARQNSHLLMLHEMMNACKYA</sequence>
<name>A0AAN9AK01_9CAEN</name>
<keyword evidence="3" id="KW-1185">Reference proteome</keyword>
<reference evidence="2 3" key="1">
    <citation type="submission" date="2024-02" db="EMBL/GenBank/DDBJ databases">
        <title>Chromosome-scale genome assembly of the rough periwinkle Littorina saxatilis.</title>
        <authorList>
            <person name="De Jode A."/>
            <person name="Faria R."/>
            <person name="Formenti G."/>
            <person name="Sims Y."/>
            <person name="Smith T.P."/>
            <person name="Tracey A."/>
            <person name="Wood J.M.D."/>
            <person name="Zagrodzka Z.B."/>
            <person name="Johannesson K."/>
            <person name="Butlin R.K."/>
            <person name="Leder E.H."/>
        </authorList>
    </citation>
    <scope>NUCLEOTIDE SEQUENCE [LARGE SCALE GENOMIC DNA]</scope>
    <source>
        <strain evidence="2">Snail1</strain>
        <tissue evidence="2">Muscle</tissue>
    </source>
</reference>
<evidence type="ECO:0000313" key="3">
    <source>
        <dbReference type="Proteomes" id="UP001374579"/>
    </source>
</evidence>
<proteinExistence type="predicted"/>
<gene>
    <name evidence="2" type="ORF">V1264_022187</name>
</gene>
<organism evidence="2 3">
    <name type="scientific">Littorina saxatilis</name>
    <dbReference type="NCBI Taxonomy" id="31220"/>
    <lineage>
        <taxon>Eukaryota</taxon>
        <taxon>Metazoa</taxon>
        <taxon>Spiralia</taxon>
        <taxon>Lophotrochozoa</taxon>
        <taxon>Mollusca</taxon>
        <taxon>Gastropoda</taxon>
        <taxon>Caenogastropoda</taxon>
        <taxon>Littorinimorpha</taxon>
        <taxon>Littorinoidea</taxon>
        <taxon>Littorinidae</taxon>
        <taxon>Littorina</taxon>
    </lineage>
</organism>
<protein>
    <submittedName>
        <fullName evidence="2">Uncharacterized protein</fullName>
    </submittedName>
</protein>
<feature type="region of interest" description="Disordered" evidence="1">
    <location>
        <begin position="1"/>
        <end position="23"/>
    </location>
</feature>
<evidence type="ECO:0000256" key="1">
    <source>
        <dbReference type="SAM" id="MobiDB-lite"/>
    </source>
</evidence>
<dbReference type="EMBL" id="JBAMIC010004070">
    <property type="protein sequence ID" value="KAK7088251.1"/>
    <property type="molecule type" value="Genomic_DNA"/>
</dbReference>
<evidence type="ECO:0000313" key="2">
    <source>
        <dbReference type="EMBL" id="KAK7088251.1"/>
    </source>
</evidence>
<accession>A0AAN9AK01</accession>
<dbReference type="AlphaFoldDB" id="A0AAN9AK01"/>
<comment type="caution">
    <text evidence="2">The sequence shown here is derived from an EMBL/GenBank/DDBJ whole genome shotgun (WGS) entry which is preliminary data.</text>
</comment>